<dbReference type="Proteomes" id="UP000187455">
    <property type="component" value="Unassembled WGS sequence"/>
</dbReference>
<keyword evidence="2" id="KW-0812">Transmembrane</keyword>
<dbReference type="STRING" id="133383.A0A1R0GPM7"/>
<dbReference type="Gene3D" id="3.90.280.10">
    <property type="entry name" value="PEBP-like"/>
    <property type="match status" value="1"/>
</dbReference>
<evidence type="ECO:0000256" key="1">
    <source>
        <dbReference type="SAM" id="MobiDB-lite"/>
    </source>
</evidence>
<dbReference type="AlphaFoldDB" id="A0A1R0GPM7"/>
<keyword evidence="2" id="KW-1133">Transmembrane helix</keyword>
<dbReference type="InterPro" id="IPR036610">
    <property type="entry name" value="PEBP-like_sf"/>
</dbReference>
<evidence type="ECO:0000256" key="3">
    <source>
        <dbReference type="SAM" id="SignalP"/>
    </source>
</evidence>
<keyword evidence="5" id="KW-1185">Reference proteome</keyword>
<feature type="chain" id="PRO_5012412715" evidence="3">
    <location>
        <begin position="23"/>
        <end position="469"/>
    </location>
</feature>
<evidence type="ECO:0000313" key="4">
    <source>
        <dbReference type="EMBL" id="OLY78837.1"/>
    </source>
</evidence>
<feature type="compositionally biased region" description="Low complexity" evidence="1">
    <location>
        <begin position="415"/>
        <end position="436"/>
    </location>
</feature>
<keyword evidence="3" id="KW-0732">Signal</keyword>
<feature type="compositionally biased region" description="Low complexity" evidence="1">
    <location>
        <begin position="393"/>
        <end position="406"/>
    </location>
</feature>
<feature type="signal peptide" evidence="3">
    <location>
        <begin position="1"/>
        <end position="22"/>
    </location>
</feature>
<dbReference type="OrthoDB" id="2506647at2759"/>
<evidence type="ECO:0000313" key="5">
    <source>
        <dbReference type="Proteomes" id="UP000187455"/>
    </source>
</evidence>
<feature type="region of interest" description="Disordered" evidence="1">
    <location>
        <begin position="277"/>
        <end position="436"/>
    </location>
</feature>
<feature type="compositionally biased region" description="Basic and acidic residues" evidence="1">
    <location>
        <begin position="290"/>
        <end position="391"/>
    </location>
</feature>
<reference evidence="4 5" key="1">
    <citation type="journal article" date="2016" name="Mol. Biol. Evol.">
        <title>Genome-Wide Survey of Gut Fungi (Harpellales) Reveals the First Horizontally Transferred Ubiquitin Gene from a Mosquito Host.</title>
        <authorList>
            <person name="Wang Y."/>
            <person name="White M.M."/>
            <person name="Kvist S."/>
            <person name="Moncalvo J.M."/>
        </authorList>
    </citation>
    <scope>NUCLEOTIDE SEQUENCE [LARGE SCALE GENOMIC DNA]</scope>
    <source>
        <strain evidence="4 5">ALG-7-W6</strain>
    </source>
</reference>
<accession>A0A1R0GPM7</accession>
<dbReference type="EMBL" id="LSSL01005417">
    <property type="protein sequence ID" value="OLY78837.1"/>
    <property type="molecule type" value="Genomic_DNA"/>
</dbReference>
<keyword evidence="2" id="KW-0472">Membrane</keyword>
<feature type="compositionally biased region" description="Low complexity" evidence="1">
    <location>
        <begin position="247"/>
        <end position="264"/>
    </location>
</feature>
<proteinExistence type="predicted"/>
<gene>
    <name evidence="4" type="ORF">AYI68_g7105</name>
</gene>
<evidence type="ECO:0000256" key="2">
    <source>
        <dbReference type="SAM" id="Phobius"/>
    </source>
</evidence>
<dbReference type="SUPFAM" id="SSF49777">
    <property type="entry name" value="PEBP-like"/>
    <property type="match status" value="1"/>
</dbReference>
<feature type="compositionally biased region" description="Polar residues" evidence="1">
    <location>
        <begin position="277"/>
        <end position="287"/>
    </location>
</feature>
<feature type="transmembrane region" description="Helical" evidence="2">
    <location>
        <begin position="447"/>
        <end position="468"/>
    </location>
</feature>
<comment type="caution">
    <text evidence="4">The sequence shown here is derived from an EMBL/GenBank/DDBJ whole genome shotgun (WGS) entry which is preliminary data.</text>
</comment>
<sequence>MKIFNALAFIKIILLSINCVQSLNSKSIINDLKKNYVIPNVIPRSFTPLTELKLIYANRDVGFGKDNFSIFDGSENSPQVSYISNSTDYYTLAFLGENEIDRSNKYSSQFIYYLRINIKGSNLSTGSNENLKYFSPNPFKVCSKTTLVFVLARQQGELSKSGIPTTRFDFSIARFTDDNNMQIIGANYINFEPPHSFDCNSNTKPTLYKDNKYRSISYSQFHSLKNSKNLKTNEARTQYTTKLHKQNYSNSDNRNNPNFGNKNNSEYYYIKNQVHINANNPNHQGRNNLKFRDNDGTESRNNDRTESRNNDRTESRNNDHTESRNNDRTESRNNDRTESRNNDHTESRNNDRTESHNNDCTESRNNDCTESRNNDRTESRNNDRTESRYNDCTETNTTGETELNNGDQTNSNSNIRSLSDITSSTSSSSVSVSRSSQTNIPSSAFKIFSGVSLIFTIISSSFTLGFLII</sequence>
<name>A0A1R0GPM7_9FUNG</name>
<organism evidence="4 5">
    <name type="scientific">Smittium mucronatum</name>
    <dbReference type="NCBI Taxonomy" id="133383"/>
    <lineage>
        <taxon>Eukaryota</taxon>
        <taxon>Fungi</taxon>
        <taxon>Fungi incertae sedis</taxon>
        <taxon>Zoopagomycota</taxon>
        <taxon>Kickxellomycotina</taxon>
        <taxon>Harpellomycetes</taxon>
        <taxon>Harpellales</taxon>
        <taxon>Legeriomycetaceae</taxon>
        <taxon>Smittium</taxon>
    </lineage>
</organism>
<feature type="region of interest" description="Disordered" evidence="1">
    <location>
        <begin position="241"/>
        <end position="264"/>
    </location>
</feature>
<protein>
    <submittedName>
        <fullName evidence="4">S-antigen protein</fullName>
    </submittedName>
</protein>